<dbReference type="EMBL" id="LLXL01005201">
    <property type="protein sequence ID" value="PKK56724.1"/>
    <property type="molecule type" value="Genomic_DNA"/>
</dbReference>
<feature type="compositionally biased region" description="Basic and acidic residues" evidence="1">
    <location>
        <begin position="23"/>
        <end position="34"/>
    </location>
</feature>
<gene>
    <name evidence="2" type="ORF">RhiirC2_799405</name>
</gene>
<comment type="caution">
    <text evidence="2">The sequence shown here is derived from an EMBL/GenBank/DDBJ whole genome shotgun (WGS) entry which is preliminary data.</text>
</comment>
<dbReference type="AlphaFoldDB" id="A0A2N1M4Y7"/>
<evidence type="ECO:0000313" key="3">
    <source>
        <dbReference type="Proteomes" id="UP000233469"/>
    </source>
</evidence>
<reference evidence="2 3" key="2">
    <citation type="submission" date="2017-10" db="EMBL/GenBank/DDBJ databases">
        <title>Extensive intraspecific genome diversity in a model arbuscular mycorrhizal fungus.</title>
        <authorList>
            <person name="Chen E.C.H."/>
            <person name="Morin E."/>
            <person name="Baudet D."/>
            <person name="Noel J."/>
            <person name="Ndikumana S."/>
            <person name="Charron P."/>
            <person name="St-Onge C."/>
            <person name="Giorgi J."/>
            <person name="Grigoriev I.V."/>
            <person name="Roux C."/>
            <person name="Martin F.M."/>
            <person name="Corradi N."/>
        </authorList>
    </citation>
    <scope>NUCLEOTIDE SEQUENCE [LARGE SCALE GENOMIC DNA]</scope>
    <source>
        <strain evidence="2 3">C2</strain>
    </source>
</reference>
<evidence type="ECO:0000256" key="1">
    <source>
        <dbReference type="SAM" id="MobiDB-lite"/>
    </source>
</evidence>
<evidence type="ECO:0000313" key="2">
    <source>
        <dbReference type="EMBL" id="PKK56724.1"/>
    </source>
</evidence>
<name>A0A2N1M4Y7_9GLOM</name>
<dbReference type="Proteomes" id="UP000233469">
    <property type="component" value="Unassembled WGS sequence"/>
</dbReference>
<feature type="region of interest" description="Disordered" evidence="1">
    <location>
        <begin position="1"/>
        <end position="53"/>
    </location>
</feature>
<sequence>MKNMKNYKSYSYRRNSSPSSQPSRDRNQISRSTRDSSPPFRPSKIGQDPKETLHLLPDSQKIGAKFQEAEFHKAEAKLQEAHEIEAKKKEETIMKVDDMKEEIIDIGVEKRAGIMKEVREGQAYNQDQTATKHRLRIRLSLSPKPLEYTKRFRKNMKPMDYRYKKSFRDEVVQILKGLDSSLSIDLFNYKKKWTEIERNVL</sequence>
<proteinExistence type="predicted"/>
<reference evidence="2 3" key="1">
    <citation type="submission" date="2016-04" db="EMBL/GenBank/DDBJ databases">
        <title>Genome analyses suggest a sexual origin of heterokaryosis in a supposedly ancient asexual fungus.</title>
        <authorList>
            <person name="Ropars J."/>
            <person name="Sedzielewska K."/>
            <person name="Noel J."/>
            <person name="Charron P."/>
            <person name="Farinelli L."/>
            <person name="Marton T."/>
            <person name="Kruger M."/>
            <person name="Pelin A."/>
            <person name="Brachmann A."/>
            <person name="Corradi N."/>
        </authorList>
    </citation>
    <scope>NUCLEOTIDE SEQUENCE [LARGE SCALE GENOMIC DNA]</scope>
    <source>
        <strain evidence="2 3">C2</strain>
    </source>
</reference>
<protein>
    <submittedName>
        <fullName evidence="2">Uncharacterized protein</fullName>
    </submittedName>
</protein>
<organism evidence="2 3">
    <name type="scientific">Rhizophagus irregularis</name>
    <dbReference type="NCBI Taxonomy" id="588596"/>
    <lineage>
        <taxon>Eukaryota</taxon>
        <taxon>Fungi</taxon>
        <taxon>Fungi incertae sedis</taxon>
        <taxon>Mucoromycota</taxon>
        <taxon>Glomeromycotina</taxon>
        <taxon>Glomeromycetes</taxon>
        <taxon>Glomerales</taxon>
        <taxon>Glomeraceae</taxon>
        <taxon>Rhizophagus</taxon>
    </lineage>
</organism>
<dbReference type="VEuPathDB" id="FungiDB:RhiirA1_401463"/>
<feature type="compositionally biased region" description="Low complexity" evidence="1">
    <location>
        <begin position="9"/>
        <end position="22"/>
    </location>
</feature>
<accession>A0A2N1M4Y7</accession>
<dbReference type="VEuPathDB" id="FungiDB:FUN_012509"/>
<dbReference type="OrthoDB" id="10522461at2759"/>